<sequence length="734" mass="82370">MPSESPEDNQVEGNDQAKPALEGLACNGCRKAKLRCSRDRPNCLHCRKTGLDCVYESKRIKPGLKPGAVENLHRRLDELERRIEEKGTSPSRRARDDADNLTASVSSGGDSAAQSILALLARELPKLVQQERTEPAATPASSGCKRRRRDDATDAISRANDAPTLPGAGVLEPILTAYFAHVHPWIPMIHQGRFFERLGDETQRDQLLIILHAMVLAASKLVPGAAMHVCAHTRNWVICSAMNSLSLENLQALIILAFNDFGDGNAEKAWSIIGSMTRTVEYTQLAQEQEEGEQRPFSQPYAPLYYTCDWTEVEERRRVFWNVFLLDRLCSVTTGWNTSLTSDDVYRRLPCDGHLWRKQEAVLTPYFGIWDKSKGRIGNPIDFLSRYPSPGHCSRNVDFRNPVTDSPTATSYAPHQASDMSTVGAFAYNIEATESMSRVMSYFLQQKVNVRDQSDISSWLTRFKELDLRLVHWKMLLPQKWKANPNLTRQVPLMDPNLTTAHVTHNASMILLHQTIAYPPLHWGFRNRLPSGCSAEACYSAGVEIATITQKYLSKSLNDSPIGSQYAFCIFIAARVLLVHWRYDPENQLPAEFWSLVQSLDDMSIRWSSYADPPPQTQSLFAKYASRLKELYDVCSTQPGYQIDVMNYTSDIHNRCSNVGSANGYRVWPMASQSLAQVVSEANAILPSNAPDSMDFNSIPQIMLDQDFVDLDRVIAFDDGSMFTAAFDAAAAPW</sequence>
<reference evidence="1" key="1">
    <citation type="journal article" date="2020" name="Stud. Mycol.">
        <title>101 Dothideomycetes genomes: a test case for predicting lifestyles and emergence of pathogens.</title>
        <authorList>
            <person name="Haridas S."/>
            <person name="Albert R."/>
            <person name="Binder M."/>
            <person name="Bloem J."/>
            <person name="Labutti K."/>
            <person name="Salamov A."/>
            <person name="Andreopoulos B."/>
            <person name="Baker S."/>
            <person name="Barry K."/>
            <person name="Bills G."/>
            <person name="Bluhm B."/>
            <person name="Cannon C."/>
            <person name="Castanera R."/>
            <person name="Culley D."/>
            <person name="Daum C."/>
            <person name="Ezra D."/>
            <person name="Gonzalez J."/>
            <person name="Henrissat B."/>
            <person name="Kuo A."/>
            <person name="Liang C."/>
            <person name="Lipzen A."/>
            <person name="Lutzoni F."/>
            <person name="Magnuson J."/>
            <person name="Mondo S."/>
            <person name="Nolan M."/>
            <person name="Ohm R."/>
            <person name="Pangilinan J."/>
            <person name="Park H.-J."/>
            <person name="Ramirez L."/>
            <person name="Alfaro M."/>
            <person name="Sun H."/>
            <person name="Tritt A."/>
            <person name="Yoshinaga Y."/>
            <person name="Zwiers L.-H."/>
            <person name="Turgeon B."/>
            <person name="Goodwin S."/>
            <person name="Spatafora J."/>
            <person name="Crous P."/>
            <person name="Grigoriev I."/>
        </authorList>
    </citation>
    <scope>NUCLEOTIDE SEQUENCE</scope>
    <source>
        <strain evidence="1">CBS 525.71</strain>
    </source>
</reference>
<organism evidence="1 2">
    <name type="scientific">Macroventuria anomochaeta</name>
    <dbReference type="NCBI Taxonomy" id="301207"/>
    <lineage>
        <taxon>Eukaryota</taxon>
        <taxon>Fungi</taxon>
        <taxon>Dikarya</taxon>
        <taxon>Ascomycota</taxon>
        <taxon>Pezizomycotina</taxon>
        <taxon>Dothideomycetes</taxon>
        <taxon>Pleosporomycetidae</taxon>
        <taxon>Pleosporales</taxon>
        <taxon>Pleosporineae</taxon>
        <taxon>Didymellaceae</taxon>
        <taxon>Macroventuria</taxon>
    </lineage>
</organism>
<protein>
    <submittedName>
        <fullName evidence="1">Uncharacterized protein</fullName>
    </submittedName>
</protein>
<evidence type="ECO:0000313" key="1">
    <source>
        <dbReference type="EMBL" id="KAF2621348.1"/>
    </source>
</evidence>
<dbReference type="EMBL" id="MU006756">
    <property type="protein sequence ID" value="KAF2621348.1"/>
    <property type="molecule type" value="Genomic_DNA"/>
</dbReference>
<gene>
    <name evidence="1" type="ORF">BU25DRAFT_482929</name>
</gene>
<name>A0ACB6RHM8_9PLEO</name>
<evidence type="ECO:0000313" key="2">
    <source>
        <dbReference type="Proteomes" id="UP000799754"/>
    </source>
</evidence>
<keyword evidence="2" id="KW-1185">Reference proteome</keyword>
<comment type="caution">
    <text evidence="1">The sequence shown here is derived from an EMBL/GenBank/DDBJ whole genome shotgun (WGS) entry which is preliminary data.</text>
</comment>
<proteinExistence type="predicted"/>
<accession>A0ACB6RHM8</accession>
<dbReference type="Proteomes" id="UP000799754">
    <property type="component" value="Unassembled WGS sequence"/>
</dbReference>